<keyword evidence="10" id="KW-0067">ATP-binding</keyword>
<accession>A0A1E3A0D8</accession>
<feature type="transmembrane region" description="Helical" evidence="14">
    <location>
        <begin position="21"/>
        <end position="39"/>
    </location>
</feature>
<dbReference type="SMART" id="SM00387">
    <property type="entry name" value="HATPase_c"/>
    <property type="match status" value="1"/>
</dbReference>
<evidence type="ECO:0000313" key="16">
    <source>
        <dbReference type="EMBL" id="ODM02208.1"/>
    </source>
</evidence>
<name>A0A1E3A0D8_9FIRM</name>
<keyword evidence="9" id="KW-0418">Kinase</keyword>
<evidence type="ECO:0000313" key="17">
    <source>
        <dbReference type="Proteomes" id="UP000095003"/>
    </source>
</evidence>
<keyword evidence="4" id="KW-1003">Cell membrane</keyword>
<dbReference type="Gene3D" id="1.10.287.130">
    <property type="match status" value="1"/>
</dbReference>
<feature type="transmembrane region" description="Helical" evidence="14">
    <location>
        <begin position="477"/>
        <end position="502"/>
    </location>
</feature>
<evidence type="ECO:0000256" key="7">
    <source>
        <dbReference type="ARBA" id="ARBA00022692"/>
    </source>
</evidence>
<reference evidence="16 17" key="1">
    <citation type="submission" date="2016-07" db="EMBL/GenBank/DDBJ databases">
        <title>Characterization of isolates of Eisenbergiella tayi derived from blood cultures, using whole genome sequencing.</title>
        <authorList>
            <person name="Burdz T."/>
            <person name="Wiebe D."/>
            <person name="Huynh C."/>
            <person name="Bernard K."/>
        </authorList>
    </citation>
    <scope>NUCLEOTIDE SEQUENCE [LARGE SCALE GENOMIC DNA]</scope>
    <source>
        <strain evidence="16 17">NML 120489</strain>
    </source>
</reference>
<dbReference type="PANTHER" id="PTHR45528:SF1">
    <property type="entry name" value="SENSOR HISTIDINE KINASE CPXA"/>
    <property type="match status" value="1"/>
</dbReference>
<evidence type="ECO:0000256" key="11">
    <source>
        <dbReference type="ARBA" id="ARBA00022989"/>
    </source>
</evidence>
<keyword evidence="13 14" id="KW-0472">Membrane</keyword>
<dbReference type="PROSITE" id="PS50109">
    <property type="entry name" value="HIS_KIN"/>
    <property type="match status" value="1"/>
</dbReference>
<dbReference type="GO" id="GO:0000155">
    <property type="term" value="F:phosphorelay sensor kinase activity"/>
    <property type="evidence" value="ECO:0007669"/>
    <property type="project" value="InterPro"/>
</dbReference>
<comment type="caution">
    <text evidence="16">The sequence shown here is derived from an EMBL/GenBank/DDBJ whole genome shotgun (WGS) entry which is preliminary data.</text>
</comment>
<evidence type="ECO:0000256" key="12">
    <source>
        <dbReference type="ARBA" id="ARBA00023012"/>
    </source>
</evidence>
<dbReference type="GO" id="GO:0005524">
    <property type="term" value="F:ATP binding"/>
    <property type="evidence" value="ECO:0007669"/>
    <property type="project" value="UniProtKB-KW"/>
</dbReference>
<dbReference type="InterPro" id="IPR003661">
    <property type="entry name" value="HisK_dim/P_dom"/>
</dbReference>
<dbReference type="Pfam" id="PF02518">
    <property type="entry name" value="HATPase_c"/>
    <property type="match status" value="1"/>
</dbReference>
<evidence type="ECO:0000256" key="10">
    <source>
        <dbReference type="ARBA" id="ARBA00022840"/>
    </source>
</evidence>
<keyword evidence="5" id="KW-0597">Phosphoprotein</keyword>
<evidence type="ECO:0000256" key="13">
    <source>
        <dbReference type="ARBA" id="ARBA00023136"/>
    </source>
</evidence>
<evidence type="ECO:0000256" key="6">
    <source>
        <dbReference type="ARBA" id="ARBA00022679"/>
    </source>
</evidence>
<dbReference type="InterPro" id="IPR050398">
    <property type="entry name" value="HssS/ArlS-like"/>
</dbReference>
<feature type="transmembrane region" description="Helical" evidence="14">
    <location>
        <begin position="536"/>
        <end position="554"/>
    </location>
</feature>
<keyword evidence="11 14" id="KW-1133">Transmembrane helix</keyword>
<keyword evidence="8" id="KW-0547">Nucleotide-binding</keyword>
<dbReference type="GO" id="GO:0005886">
    <property type="term" value="C:plasma membrane"/>
    <property type="evidence" value="ECO:0007669"/>
    <property type="project" value="UniProtKB-SubCell"/>
</dbReference>
<comment type="catalytic activity">
    <reaction evidence="1">
        <text>ATP + protein L-histidine = ADP + protein N-phospho-L-histidine.</text>
        <dbReference type="EC" id="2.7.13.3"/>
    </reaction>
</comment>
<dbReference type="Pfam" id="PF00512">
    <property type="entry name" value="HisKA"/>
    <property type="match status" value="1"/>
</dbReference>
<feature type="domain" description="Histidine kinase" evidence="15">
    <location>
        <begin position="645"/>
        <end position="863"/>
    </location>
</feature>
<proteinExistence type="predicted"/>
<dbReference type="AlphaFoldDB" id="A0A1E3A0D8"/>
<dbReference type="Proteomes" id="UP000095003">
    <property type="component" value="Unassembled WGS sequence"/>
</dbReference>
<evidence type="ECO:0000256" key="8">
    <source>
        <dbReference type="ARBA" id="ARBA00022741"/>
    </source>
</evidence>
<gene>
    <name evidence="16" type="primary">phoR_18</name>
    <name evidence="16" type="ORF">BEH84_06351</name>
</gene>
<comment type="subcellular location">
    <subcellularLocation>
        <location evidence="2">Cell membrane</location>
        <topology evidence="2">Multi-pass membrane protein</topology>
    </subcellularLocation>
</comment>
<dbReference type="GeneID" id="93304282"/>
<evidence type="ECO:0000259" key="15">
    <source>
        <dbReference type="PROSITE" id="PS50109"/>
    </source>
</evidence>
<dbReference type="PATRIC" id="fig|1432052.3.peg.7009"/>
<dbReference type="InterPro" id="IPR036890">
    <property type="entry name" value="HATPase_C_sf"/>
</dbReference>
<dbReference type="SMART" id="SM00388">
    <property type="entry name" value="HisKA"/>
    <property type="match status" value="1"/>
</dbReference>
<dbReference type="SUPFAM" id="SSF55874">
    <property type="entry name" value="ATPase domain of HSP90 chaperone/DNA topoisomerase II/histidine kinase"/>
    <property type="match status" value="1"/>
</dbReference>
<organism evidence="16 17">
    <name type="scientific">Eisenbergiella tayi</name>
    <dbReference type="NCBI Taxonomy" id="1432052"/>
    <lineage>
        <taxon>Bacteria</taxon>
        <taxon>Bacillati</taxon>
        <taxon>Bacillota</taxon>
        <taxon>Clostridia</taxon>
        <taxon>Lachnospirales</taxon>
        <taxon>Lachnospiraceae</taxon>
        <taxon>Eisenbergiella</taxon>
    </lineage>
</organism>
<evidence type="ECO:0000256" key="3">
    <source>
        <dbReference type="ARBA" id="ARBA00012438"/>
    </source>
</evidence>
<evidence type="ECO:0000256" key="1">
    <source>
        <dbReference type="ARBA" id="ARBA00000085"/>
    </source>
</evidence>
<evidence type="ECO:0000256" key="4">
    <source>
        <dbReference type="ARBA" id="ARBA00022475"/>
    </source>
</evidence>
<keyword evidence="7 14" id="KW-0812">Transmembrane</keyword>
<dbReference type="SUPFAM" id="SSF47384">
    <property type="entry name" value="Homodimeric domain of signal transducing histidine kinase"/>
    <property type="match status" value="1"/>
</dbReference>
<dbReference type="PANTHER" id="PTHR45528">
    <property type="entry name" value="SENSOR HISTIDINE KINASE CPXA"/>
    <property type="match status" value="1"/>
</dbReference>
<sequence length="864" mass="97823">MKKSNVCGRGKRIFLLFTKRILTAAAAGCVIAIISNSFITVEGTNGKSRYFISPFSQKELFEDSEIFDDILRNDVQDITRMSVIKSQLETNGEYEGKKKIDITAYVNRTSMLSESEVTAEYYLDDLIKWGNYGFNYETVYGTENDFSIYFGLGKSDTEIPGELSVGDFKLQQDLSKQAIKFSAQAAESDSLSMRMIAELPDSLEGYLERASEKGEIEVDTDEVIALDILVPRYYSAEGQDLADYASDLDEYLVLRDNLVAACNQLYHNFTEYSSFKKFYGEDKTNIRYCYQMTVDGEPRYFTNIPQNFNGKSEQEITEEFSGYGRYLYYNPDRVEIKTNTQMTTEEMRGILSPYEYVFAENSRVWIGVDTSYGVVDSLAQARNTFVSFMPYYWQTAVLGILALILSLWLLGVLTVYEGRKEAENEDGYVVETKKGDRFPTEIFLTLGFSVTAGFCVLCAAAYDIAFSYALEGDISPFMMTAGAVLAAFLFDWIATSFYLGLVRRLKVHRFWRDSLLWQLGRLIRKLFFRLYDNSHIVSRLLIPFFFITALNLFFGMLGVPGILAAGVIDVCVAALLYQERKDLQKIVEGTQTIGEGDFGFKIDDSRMHGENKILAETVNSIGDGIQEAVATSMKDEKLKADLITNVSHDIKTPLTSIINFVNLLKREDIQDEKIKGYIQVLDSKSQRLKQLTDDLVEASKISSGNISLQMEKINFVELINQTMGEFSEKMNEKCLIMVAAMPEKPVYIEADSRRIWRVVENLFGNVYKYALEGTRVYLDLSVKEKDGKKTAAFSMKNISAQSLNISADELTERFIRGDVSRSTEGSGLGLSIARNLTELQNGKFEIYLDGDLFKVILTFPCMDD</sequence>
<keyword evidence="12" id="KW-0902">Two-component regulatory system</keyword>
<dbReference type="InterPro" id="IPR005467">
    <property type="entry name" value="His_kinase_dom"/>
</dbReference>
<dbReference type="RefSeq" id="WP_009256399.1">
    <property type="nucleotide sequence ID" value="NZ_BAABXS010000001.1"/>
</dbReference>
<evidence type="ECO:0000256" key="14">
    <source>
        <dbReference type="SAM" id="Phobius"/>
    </source>
</evidence>
<dbReference type="InterPro" id="IPR003594">
    <property type="entry name" value="HATPase_dom"/>
</dbReference>
<dbReference type="EC" id="2.7.13.3" evidence="3"/>
<protein>
    <recommendedName>
        <fullName evidence="3">histidine kinase</fullName>
        <ecNumber evidence="3">2.7.13.3</ecNumber>
    </recommendedName>
</protein>
<dbReference type="CDD" id="cd00082">
    <property type="entry name" value="HisKA"/>
    <property type="match status" value="1"/>
</dbReference>
<evidence type="ECO:0000256" key="5">
    <source>
        <dbReference type="ARBA" id="ARBA00022553"/>
    </source>
</evidence>
<keyword evidence="6 16" id="KW-0808">Transferase</keyword>
<evidence type="ECO:0000256" key="2">
    <source>
        <dbReference type="ARBA" id="ARBA00004651"/>
    </source>
</evidence>
<dbReference type="InterPro" id="IPR036097">
    <property type="entry name" value="HisK_dim/P_sf"/>
</dbReference>
<evidence type="ECO:0000256" key="9">
    <source>
        <dbReference type="ARBA" id="ARBA00022777"/>
    </source>
</evidence>
<feature type="transmembrane region" description="Helical" evidence="14">
    <location>
        <begin position="442"/>
        <end position="465"/>
    </location>
</feature>
<dbReference type="EMBL" id="MCGI01000010">
    <property type="protein sequence ID" value="ODM02208.1"/>
    <property type="molecule type" value="Genomic_DNA"/>
</dbReference>
<dbReference type="Gene3D" id="3.30.565.10">
    <property type="entry name" value="Histidine kinase-like ATPase, C-terminal domain"/>
    <property type="match status" value="1"/>
</dbReference>
<feature type="transmembrane region" description="Helical" evidence="14">
    <location>
        <begin position="391"/>
        <end position="416"/>
    </location>
</feature>